<keyword evidence="2" id="KW-1185">Reference proteome</keyword>
<dbReference type="EMBL" id="WMJX01000083">
    <property type="protein sequence ID" value="MTG99436.1"/>
    <property type="molecule type" value="Genomic_DNA"/>
</dbReference>
<gene>
    <name evidence="1" type="ORF">GJV76_15125</name>
</gene>
<dbReference type="AlphaFoldDB" id="A0A6I3LPS6"/>
<evidence type="ECO:0000313" key="2">
    <source>
        <dbReference type="Proteomes" id="UP000438760"/>
    </source>
</evidence>
<accession>A0A6I3LPS6</accession>
<reference evidence="1 2" key="1">
    <citation type="submission" date="2019-11" db="EMBL/GenBank/DDBJ databases">
        <title>Genome of Strain BIT-d1.</title>
        <authorList>
            <person name="Yang Y."/>
        </authorList>
    </citation>
    <scope>NUCLEOTIDE SEQUENCE [LARGE SCALE GENOMIC DNA]</scope>
    <source>
        <strain evidence="1 2">BIT-d1</strain>
    </source>
</reference>
<proteinExistence type="predicted"/>
<name>A0A6I3LPS6_9FLAO</name>
<comment type="caution">
    <text evidence="1">The sequence shown here is derived from an EMBL/GenBank/DDBJ whole genome shotgun (WGS) entry which is preliminary data.</text>
</comment>
<organism evidence="1 2">
    <name type="scientific">Myroides albus</name>
    <dbReference type="NCBI Taxonomy" id="2562892"/>
    <lineage>
        <taxon>Bacteria</taxon>
        <taxon>Pseudomonadati</taxon>
        <taxon>Bacteroidota</taxon>
        <taxon>Flavobacteriia</taxon>
        <taxon>Flavobacteriales</taxon>
        <taxon>Flavobacteriaceae</taxon>
        <taxon>Myroides</taxon>
    </lineage>
</organism>
<dbReference type="RefSeq" id="WP_155093422.1">
    <property type="nucleotide sequence ID" value="NZ_WMJX01000083.1"/>
</dbReference>
<sequence length="120" mass="14146">MQNGFIYDLAKNLEVFLNALKEHFLLVDQNKEFDLFNEFFNKFLLFCSRKKYFGLTPDFFFDKDNRACLLLTQENLCTCREFSLKTKKTLGIDSNFIAKYLNKEFSSFIISGLEAKVFSN</sequence>
<dbReference type="Proteomes" id="UP000438760">
    <property type="component" value="Unassembled WGS sequence"/>
</dbReference>
<evidence type="ECO:0000313" key="1">
    <source>
        <dbReference type="EMBL" id="MTG99436.1"/>
    </source>
</evidence>
<protein>
    <submittedName>
        <fullName evidence="1">Uncharacterized protein</fullName>
    </submittedName>
</protein>